<evidence type="ECO:0000313" key="2">
    <source>
        <dbReference type="EMBL" id="CAJ0964868.1"/>
    </source>
</evidence>
<name>A0ABN9ME53_9NEOB</name>
<dbReference type="Pfam" id="PF17919">
    <property type="entry name" value="RT_RNaseH_2"/>
    <property type="match status" value="1"/>
</dbReference>
<dbReference type="Gene3D" id="3.30.70.270">
    <property type="match status" value="1"/>
</dbReference>
<dbReference type="InterPro" id="IPR041577">
    <property type="entry name" value="RT_RNaseH_2"/>
</dbReference>
<dbReference type="Proteomes" id="UP001176940">
    <property type="component" value="Unassembled WGS sequence"/>
</dbReference>
<accession>A0ABN9ME53</accession>
<feature type="domain" description="Reverse transcriptase/retrotransposon-derived protein RNase H-like" evidence="1">
    <location>
        <begin position="19"/>
        <end position="92"/>
    </location>
</feature>
<organism evidence="2 3">
    <name type="scientific">Ranitomeya imitator</name>
    <name type="common">mimic poison frog</name>
    <dbReference type="NCBI Taxonomy" id="111125"/>
    <lineage>
        <taxon>Eukaryota</taxon>
        <taxon>Metazoa</taxon>
        <taxon>Chordata</taxon>
        <taxon>Craniata</taxon>
        <taxon>Vertebrata</taxon>
        <taxon>Euteleostomi</taxon>
        <taxon>Amphibia</taxon>
        <taxon>Batrachia</taxon>
        <taxon>Anura</taxon>
        <taxon>Neobatrachia</taxon>
        <taxon>Hyloidea</taxon>
        <taxon>Dendrobatidae</taxon>
        <taxon>Dendrobatinae</taxon>
        <taxon>Ranitomeya</taxon>
    </lineage>
</organism>
<protein>
    <recommendedName>
        <fullName evidence="1">Reverse transcriptase/retrotransposon-derived protein RNase H-like domain-containing protein</fullName>
    </recommendedName>
</protein>
<reference evidence="2" key="1">
    <citation type="submission" date="2023-07" db="EMBL/GenBank/DDBJ databases">
        <authorList>
            <person name="Stuckert A."/>
        </authorList>
    </citation>
    <scope>NUCLEOTIDE SEQUENCE</scope>
</reference>
<evidence type="ECO:0000313" key="3">
    <source>
        <dbReference type="Proteomes" id="UP001176940"/>
    </source>
</evidence>
<evidence type="ECO:0000259" key="1">
    <source>
        <dbReference type="Pfam" id="PF17919"/>
    </source>
</evidence>
<dbReference type="SUPFAM" id="SSF56672">
    <property type="entry name" value="DNA/RNA polymerases"/>
    <property type="match status" value="1"/>
</dbReference>
<keyword evidence="3" id="KW-1185">Reference proteome</keyword>
<dbReference type="EMBL" id="CAUEEQ010063582">
    <property type="protein sequence ID" value="CAJ0964868.1"/>
    <property type="molecule type" value="Genomic_DNA"/>
</dbReference>
<comment type="caution">
    <text evidence="2">The sequence shown here is derived from an EMBL/GenBank/DDBJ whole genome shotgun (WGS) entry which is preliminary data.</text>
</comment>
<dbReference type="InterPro" id="IPR043502">
    <property type="entry name" value="DNA/RNA_pol_sf"/>
</dbReference>
<dbReference type="PANTHER" id="PTHR34072:SF52">
    <property type="entry name" value="RIBONUCLEASE H"/>
    <property type="match status" value="1"/>
</dbReference>
<gene>
    <name evidence="2" type="ORF">RIMI_LOCUS19680864</name>
</gene>
<dbReference type="PANTHER" id="PTHR34072">
    <property type="entry name" value="ENZYMATIC POLYPROTEIN-RELATED"/>
    <property type="match status" value="1"/>
</dbReference>
<dbReference type="InterPro" id="IPR043128">
    <property type="entry name" value="Rev_trsase/Diguanyl_cyclase"/>
</dbReference>
<sequence length="150" mass="15798">MATPLTDLTKGKGSVMVKWTSAAEEVFHSLKRALCSQPVLVTPDFSSEFVVQTDASDTGVGAVLSQLANLGPSTPATAINKVMDNSPNKIPATPAVHLPAVHLPAVLIPAVLIPAVLIPAKVKEIYIAINEHVTPDFVPWIVPHLSANVL</sequence>
<proteinExistence type="predicted"/>